<keyword evidence="6" id="KW-0547">Nucleotide-binding</keyword>
<dbReference type="PANTHER" id="PTHR43297">
    <property type="entry name" value="OLIGOPEPTIDE TRANSPORT ATP-BINDING PROTEIN APPD"/>
    <property type="match status" value="1"/>
</dbReference>
<dbReference type="Proteomes" id="UP000002881">
    <property type="component" value="Chromosome"/>
</dbReference>
<evidence type="ECO:0000256" key="1">
    <source>
        <dbReference type="ARBA" id="ARBA00004202"/>
    </source>
</evidence>
<keyword evidence="7 11" id="KW-0067">ATP-binding</keyword>
<dbReference type="Pfam" id="PF08352">
    <property type="entry name" value="oligo_HPY"/>
    <property type="match status" value="1"/>
</dbReference>
<keyword evidence="4" id="KW-1003">Cell membrane</keyword>
<dbReference type="GO" id="GO:0005524">
    <property type="term" value="F:ATP binding"/>
    <property type="evidence" value="ECO:0007669"/>
    <property type="project" value="UniProtKB-KW"/>
</dbReference>
<keyword evidence="8" id="KW-1278">Translocase</keyword>
<evidence type="ECO:0000256" key="6">
    <source>
        <dbReference type="ARBA" id="ARBA00022741"/>
    </source>
</evidence>
<dbReference type="InterPro" id="IPR027417">
    <property type="entry name" value="P-loop_NTPase"/>
</dbReference>
<dbReference type="SUPFAM" id="SSF52540">
    <property type="entry name" value="P-loop containing nucleoside triphosphate hydrolases"/>
    <property type="match status" value="1"/>
</dbReference>
<comment type="similarity">
    <text evidence="2">Belongs to the ABC transporter superfamily.</text>
</comment>
<dbReference type="InterPro" id="IPR050388">
    <property type="entry name" value="ABC_Ni/Peptide_Import"/>
</dbReference>
<sequence length="329" mass="36527">MSHVLEVEDLTVEFRLPEGILRAPDGISFSVGEREVLGIVGESGSGKSVTALSLMGLIPSPPGKVKAAKMEFMGKNLLKEVEEIRGKKISMVFQNPLNSLNPSMKIGAQLIEVLVNHMNMTKPEAKEKSIEIMKNLGIPSPENLMNRYPFEYSGGMRQRIMIAMAMLCNPKLLIADEPTTALDVTIQSQILYMFRELKEEFETSLIFITHDLGVIAQIADRVMVMYAGKQVENASVEDIFKNPKHPYTLGLLDSLPKLIPEKRKQRLLSIQGNVPGLLKPPKGCRFHPRCSKAMKICTEKEPPAFSVGSSTVWCWLYGREVANNEAAGN</sequence>
<dbReference type="STRING" id="660470.Theba_1085"/>
<dbReference type="GO" id="GO:0005886">
    <property type="term" value="C:plasma membrane"/>
    <property type="evidence" value="ECO:0007669"/>
    <property type="project" value="UniProtKB-SubCell"/>
</dbReference>
<keyword evidence="5" id="KW-0997">Cell inner membrane</keyword>
<dbReference type="InterPro" id="IPR013563">
    <property type="entry name" value="Oligopep_ABC_C"/>
</dbReference>
<evidence type="ECO:0000256" key="7">
    <source>
        <dbReference type="ARBA" id="ARBA00022840"/>
    </source>
</evidence>
<evidence type="ECO:0000259" key="10">
    <source>
        <dbReference type="PROSITE" id="PS50893"/>
    </source>
</evidence>
<dbReference type="GeneID" id="87106915"/>
<dbReference type="eggNOG" id="COG0444">
    <property type="taxonomic scope" value="Bacteria"/>
</dbReference>
<evidence type="ECO:0000256" key="5">
    <source>
        <dbReference type="ARBA" id="ARBA00022519"/>
    </source>
</evidence>
<dbReference type="KEGG" id="mpg:Theba_1085"/>
<evidence type="ECO:0000256" key="9">
    <source>
        <dbReference type="ARBA" id="ARBA00023136"/>
    </source>
</evidence>
<name>I2F4D7_9BACT</name>
<proteinExistence type="inferred from homology"/>
<gene>
    <name evidence="11" type="ORF">Theba_1085</name>
</gene>
<dbReference type="FunFam" id="3.40.50.300:FF:000016">
    <property type="entry name" value="Oligopeptide ABC transporter ATP-binding component"/>
    <property type="match status" value="1"/>
</dbReference>
<dbReference type="GO" id="GO:0015833">
    <property type="term" value="P:peptide transport"/>
    <property type="evidence" value="ECO:0007669"/>
    <property type="project" value="InterPro"/>
</dbReference>
<keyword evidence="12" id="KW-1185">Reference proteome</keyword>
<feature type="domain" description="ABC transporter" evidence="10">
    <location>
        <begin position="5"/>
        <end position="252"/>
    </location>
</feature>
<keyword evidence="3" id="KW-0813">Transport</keyword>
<dbReference type="InterPro" id="IPR003593">
    <property type="entry name" value="AAA+_ATPase"/>
</dbReference>
<dbReference type="EMBL" id="CP003532">
    <property type="protein sequence ID" value="AFK06790.1"/>
    <property type="molecule type" value="Genomic_DNA"/>
</dbReference>
<evidence type="ECO:0000256" key="3">
    <source>
        <dbReference type="ARBA" id="ARBA00022448"/>
    </source>
</evidence>
<evidence type="ECO:0000256" key="4">
    <source>
        <dbReference type="ARBA" id="ARBA00022475"/>
    </source>
</evidence>
<evidence type="ECO:0000256" key="8">
    <source>
        <dbReference type="ARBA" id="ARBA00022967"/>
    </source>
</evidence>
<keyword evidence="9" id="KW-0472">Membrane</keyword>
<dbReference type="Gene3D" id="3.40.50.300">
    <property type="entry name" value="P-loop containing nucleotide triphosphate hydrolases"/>
    <property type="match status" value="1"/>
</dbReference>
<dbReference type="PROSITE" id="PS50893">
    <property type="entry name" value="ABC_TRANSPORTER_2"/>
    <property type="match status" value="1"/>
</dbReference>
<protein>
    <submittedName>
        <fullName evidence="11">Oligopeptide/dipeptide ABC transporter, ATP-binding protein</fullName>
    </submittedName>
</protein>
<dbReference type="RefSeq" id="WP_014730788.1">
    <property type="nucleotide sequence ID" value="NC_017934.1"/>
</dbReference>
<reference evidence="11 12" key="1">
    <citation type="journal article" date="2012" name="Genome Biol. Evol.">
        <title>Genome Sequence of the Mesophilic Thermotogales Bacterium Mesotoga prima MesG1.Ag.4.2 Reveals the Largest Thermotogales Genome To Date.</title>
        <authorList>
            <person name="Zhaxybayeva O."/>
            <person name="Swithers K.S."/>
            <person name="Foght J."/>
            <person name="Green A.G."/>
            <person name="Bruce D."/>
            <person name="Detter C."/>
            <person name="Han S."/>
            <person name="Teshima H."/>
            <person name="Han J."/>
            <person name="Woyke T."/>
            <person name="Pitluck S."/>
            <person name="Nolan M."/>
            <person name="Ivanova N."/>
            <person name="Pati A."/>
            <person name="Land M.L."/>
            <person name="Dlutek M."/>
            <person name="Doolittle W.F."/>
            <person name="Noll K.M."/>
            <person name="Nesbo C.L."/>
        </authorList>
    </citation>
    <scope>NUCLEOTIDE SEQUENCE [LARGE SCALE GENOMIC DNA]</scope>
    <source>
        <strain evidence="12">mesG1.Ag.4.2</strain>
    </source>
</reference>
<dbReference type="CDD" id="cd03257">
    <property type="entry name" value="ABC_NikE_OppD_transporters"/>
    <property type="match status" value="1"/>
</dbReference>
<dbReference type="SMART" id="SM00382">
    <property type="entry name" value="AAA"/>
    <property type="match status" value="1"/>
</dbReference>
<comment type="subcellular location">
    <subcellularLocation>
        <location evidence="1">Cell membrane</location>
        <topology evidence="1">Peripheral membrane protein</topology>
    </subcellularLocation>
</comment>
<dbReference type="PANTHER" id="PTHR43297:SF14">
    <property type="entry name" value="ATPASE AAA-TYPE CORE DOMAIN-CONTAINING PROTEIN"/>
    <property type="match status" value="1"/>
</dbReference>
<evidence type="ECO:0000313" key="12">
    <source>
        <dbReference type="Proteomes" id="UP000002881"/>
    </source>
</evidence>
<evidence type="ECO:0000256" key="2">
    <source>
        <dbReference type="ARBA" id="ARBA00005417"/>
    </source>
</evidence>
<accession>I2F4D7</accession>
<dbReference type="Pfam" id="PF00005">
    <property type="entry name" value="ABC_tran"/>
    <property type="match status" value="1"/>
</dbReference>
<dbReference type="NCBIfam" id="TIGR01727">
    <property type="entry name" value="oligo_HPY"/>
    <property type="match status" value="1"/>
</dbReference>
<dbReference type="PROSITE" id="PS00211">
    <property type="entry name" value="ABC_TRANSPORTER_1"/>
    <property type="match status" value="1"/>
</dbReference>
<dbReference type="InterPro" id="IPR003439">
    <property type="entry name" value="ABC_transporter-like_ATP-bd"/>
</dbReference>
<dbReference type="GO" id="GO:0016887">
    <property type="term" value="F:ATP hydrolysis activity"/>
    <property type="evidence" value="ECO:0007669"/>
    <property type="project" value="InterPro"/>
</dbReference>
<evidence type="ECO:0000313" key="11">
    <source>
        <dbReference type="EMBL" id="AFK06790.1"/>
    </source>
</evidence>
<dbReference type="AlphaFoldDB" id="I2F4D7"/>
<dbReference type="InterPro" id="IPR017871">
    <property type="entry name" value="ABC_transporter-like_CS"/>
</dbReference>
<dbReference type="HOGENOM" id="CLU_000604_1_23_0"/>
<organism evidence="11 12">
    <name type="scientific">Mesotoga prima MesG1.Ag.4.2</name>
    <dbReference type="NCBI Taxonomy" id="660470"/>
    <lineage>
        <taxon>Bacteria</taxon>
        <taxon>Thermotogati</taxon>
        <taxon>Thermotogota</taxon>
        <taxon>Thermotogae</taxon>
        <taxon>Kosmotogales</taxon>
        <taxon>Kosmotogaceae</taxon>
        <taxon>Mesotoga</taxon>
    </lineage>
</organism>